<feature type="signal peptide" evidence="8">
    <location>
        <begin position="1"/>
        <end position="17"/>
    </location>
</feature>
<evidence type="ECO:0000256" key="6">
    <source>
        <dbReference type="ARBA" id="ARBA00023004"/>
    </source>
</evidence>
<keyword evidence="11" id="KW-1185">Reference proteome</keyword>
<keyword evidence="3" id="KW-0349">Heme</keyword>
<dbReference type="GeneID" id="59330206"/>
<evidence type="ECO:0000256" key="8">
    <source>
        <dbReference type="SAM" id="SignalP"/>
    </source>
</evidence>
<dbReference type="PROSITE" id="PS51405">
    <property type="entry name" value="HEME_HALOPEROXIDASE"/>
    <property type="match status" value="1"/>
</dbReference>
<evidence type="ECO:0000256" key="2">
    <source>
        <dbReference type="ARBA" id="ARBA00022559"/>
    </source>
</evidence>
<comment type="caution">
    <text evidence="10">The sequence shown here is derived from an EMBL/GenBank/DDBJ whole genome shotgun (WGS) entry which is preliminary data.</text>
</comment>
<keyword evidence="5" id="KW-0560">Oxidoreductase</keyword>
<keyword evidence="6" id="KW-0408">Iron</keyword>
<dbReference type="SUPFAM" id="SSF47571">
    <property type="entry name" value="Cloroperoxidase"/>
    <property type="match status" value="1"/>
</dbReference>
<evidence type="ECO:0000313" key="11">
    <source>
        <dbReference type="Proteomes" id="UP000593566"/>
    </source>
</evidence>
<feature type="domain" description="Heme haloperoxidase family profile" evidence="9">
    <location>
        <begin position="81"/>
        <end position="327"/>
    </location>
</feature>
<dbReference type="EMBL" id="JACCJB010000013">
    <property type="protein sequence ID" value="KAF6221824.1"/>
    <property type="molecule type" value="Genomic_DNA"/>
</dbReference>
<dbReference type="RefSeq" id="XP_037151259.1">
    <property type="nucleotide sequence ID" value="XM_037292720.1"/>
</dbReference>
<dbReference type="Pfam" id="PF01328">
    <property type="entry name" value="Peroxidase_2"/>
    <property type="match status" value="1"/>
</dbReference>
<feature type="chain" id="PRO_5034661417" description="Heme haloperoxidase family profile domain-containing protein" evidence="8">
    <location>
        <begin position="18"/>
        <end position="445"/>
    </location>
</feature>
<accession>A0A8H6FBL2</accession>
<evidence type="ECO:0000256" key="7">
    <source>
        <dbReference type="ARBA" id="ARBA00025795"/>
    </source>
</evidence>
<name>A0A8H6FBL2_9LECA</name>
<dbReference type="Proteomes" id="UP000593566">
    <property type="component" value="Unassembled WGS sequence"/>
</dbReference>
<comment type="cofactor">
    <cofactor evidence="1">
        <name>heme b</name>
        <dbReference type="ChEBI" id="CHEBI:60344"/>
    </cofactor>
</comment>
<reference evidence="10 11" key="1">
    <citation type="journal article" date="2020" name="Genomics">
        <title>Complete, high-quality genomes from long-read metagenomic sequencing of two wolf lichen thalli reveals enigmatic genome architecture.</title>
        <authorList>
            <person name="McKenzie S.K."/>
            <person name="Walston R.F."/>
            <person name="Allen J.L."/>
        </authorList>
    </citation>
    <scope>NUCLEOTIDE SEQUENCE [LARGE SCALE GENOMIC DNA]</scope>
    <source>
        <strain evidence="10">WasteWater1</strain>
    </source>
</reference>
<dbReference type="Gene3D" id="1.10.489.10">
    <property type="entry name" value="Chloroperoxidase-like"/>
    <property type="match status" value="1"/>
</dbReference>
<evidence type="ECO:0000256" key="5">
    <source>
        <dbReference type="ARBA" id="ARBA00023002"/>
    </source>
</evidence>
<sequence>MLASLALLALSAYQVSAFPSRLSEAFLQRRNADPAQVDSPCPHIVELAKRAVAEGHEIARRQAPGVVPPFNATEQYVSNQGQYVFVAPGPTDQRGPCPGLNAMANHGYLPHSGVGTIDEFINGTGAAFGMGSDLASFLAVYGSIFDGDLTSYSIGGPVAGLTVAGLLGEPQGLSGSHNKYEGDVSPTRGDLFEYGNDYLVQVSQFSALYELGQQNGDSIDLQVLTEYRATRFQQSISNNPYFFNAPFSGVVASPAAWSFIYRFMANKSSEYPEGLLTGDVFKSFYSITGDYPNFQYTPGYESFPNNWYKRNPVDFYTIPYLSMDAATMTQQHPEFLSLGGNTGKTNTFTGVDPQNLTGGVYTSSNLLQGNNALCYGLELSLMESPDILSGLYSDDDAALDALGTAINEATGALGCPQLSAINEGQFANDFAQYPGYTKLSSTGTY</sequence>
<dbReference type="PANTHER" id="PTHR33577:SF1">
    <property type="entry name" value="HEME HALOPEROXIDASE FAMILY PROFILE DOMAIN-CONTAINING PROTEIN"/>
    <property type="match status" value="1"/>
</dbReference>
<dbReference type="GO" id="GO:0004601">
    <property type="term" value="F:peroxidase activity"/>
    <property type="evidence" value="ECO:0007669"/>
    <property type="project" value="UniProtKB-KW"/>
</dbReference>
<comment type="similarity">
    <text evidence="7">Belongs to the chloroperoxidase family.</text>
</comment>
<dbReference type="GO" id="GO:0046872">
    <property type="term" value="F:metal ion binding"/>
    <property type="evidence" value="ECO:0007669"/>
    <property type="project" value="UniProtKB-KW"/>
</dbReference>
<protein>
    <recommendedName>
        <fullName evidence="9">Heme haloperoxidase family profile domain-containing protein</fullName>
    </recommendedName>
</protein>
<dbReference type="PANTHER" id="PTHR33577">
    <property type="entry name" value="STERIGMATOCYSTIN BIOSYNTHESIS PEROXIDASE STCC-RELATED"/>
    <property type="match status" value="1"/>
</dbReference>
<dbReference type="InterPro" id="IPR000028">
    <property type="entry name" value="Chloroperoxidase"/>
</dbReference>
<evidence type="ECO:0000259" key="9">
    <source>
        <dbReference type="PROSITE" id="PS51405"/>
    </source>
</evidence>
<evidence type="ECO:0000256" key="1">
    <source>
        <dbReference type="ARBA" id="ARBA00001970"/>
    </source>
</evidence>
<evidence type="ECO:0000256" key="3">
    <source>
        <dbReference type="ARBA" id="ARBA00022617"/>
    </source>
</evidence>
<keyword evidence="8" id="KW-0732">Signal</keyword>
<evidence type="ECO:0000256" key="4">
    <source>
        <dbReference type="ARBA" id="ARBA00022723"/>
    </source>
</evidence>
<dbReference type="InterPro" id="IPR036851">
    <property type="entry name" value="Chloroperoxidase-like_sf"/>
</dbReference>
<proteinExistence type="inferred from homology"/>
<evidence type="ECO:0000313" key="10">
    <source>
        <dbReference type="EMBL" id="KAF6221824.1"/>
    </source>
</evidence>
<organism evidence="10 11">
    <name type="scientific">Letharia lupina</name>
    <dbReference type="NCBI Taxonomy" id="560253"/>
    <lineage>
        <taxon>Eukaryota</taxon>
        <taxon>Fungi</taxon>
        <taxon>Dikarya</taxon>
        <taxon>Ascomycota</taxon>
        <taxon>Pezizomycotina</taxon>
        <taxon>Lecanoromycetes</taxon>
        <taxon>OSLEUM clade</taxon>
        <taxon>Lecanoromycetidae</taxon>
        <taxon>Lecanorales</taxon>
        <taxon>Lecanorineae</taxon>
        <taxon>Parmeliaceae</taxon>
        <taxon>Letharia</taxon>
    </lineage>
</organism>
<keyword evidence="4" id="KW-0479">Metal-binding</keyword>
<dbReference type="AlphaFoldDB" id="A0A8H6FBL2"/>
<gene>
    <name evidence="10" type="ORF">HO133_001792</name>
</gene>
<keyword evidence="2" id="KW-0575">Peroxidase</keyword>